<keyword evidence="3" id="KW-0812">Transmembrane</keyword>
<dbReference type="InterPro" id="IPR003646">
    <property type="entry name" value="SH3-like_bac-type"/>
</dbReference>
<dbReference type="Proteomes" id="UP000228626">
    <property type="component" value="Unassembled WGS sequence"/>
</dbReference>
<feature type="transmembrane region" description="Helical" evidence="3">
    <location>
        <begin position="63"/>
        <end position="81"/>
    </location>
</feature>
<keyword evidence="1" id="KW-0175">Coiled coil</keyword>
<feature type="coiled-coil region" evidence="1">
    <location>
        <begin position="5"/>
        <end position="39"/>
    </location>
</feature>
<dbReference type="SMART" id="SM00287">
    <property type="entry name" value="SH3b"/>
    <property type="match status" value="1"/>
</dbReference>
<evidence type="ECO:0000313" key="5">
    <source>
        <dbReference type="EMBL" id="PIR92875.1"/>
    </source>
</evidence>
<keyword evidence="3" id="KW-1133">Transmembrane helix</keyword>
<dbReference type="Pfam" id="PF08239">
    <property type="entry name" value="SH3_3"/>
    <property type="match status" value="1"/>
</dbReference>
<keyword evidence="3" id="KW-0472">Membrane</keyword>
<name>A0A2H0V1E2_9BACT</name>
<dbReference type="PROSITE" id="PS51781">
    <property type="entry name" value="SH3B"/>
    <property type="match status" value="1"/>
</dbReference>
<gene>
    <name evidence="5" type="ORF">COT99_03875</name>
</gene>
<feature type="region of interest" description="Disordered" evidence="2">
    <location>
        <begin position="100"/>
        <end position="135"/>
    </location>
</feature>
<dbReference type="AlphaFoldDB" id="A0A2H0V1E2"/>
<dbReference type="EMBL" id="PFAR01000046">
    <property type="protein sequence ID" value="PIR92875.1"/>
    <property type="molecule type" value="Genomic_DNA"/>
</dbReference>
<evidence type="ECO:0000259" key="4">
    <source>
        <dbReference type="PROSITE" id="PS51781"/>
    </source>
</evidence>
<organism evidence="5 6">
    <name type="scientific">Candidatus Falkowbacteria bacterium CG10_big_fil_rev_8_21_14_0_10_43_10</name>
    <dbReference type="NCBI Taxonomy" id="1974567"/>
    <lineage>
        <taxon>Bacteria</taxon>
        <taxon>Candidatus Falkowiibacteriota</taxon>
    </lineage>
</organism>
<feature type="domain" description="SH3b" evidence="4">
    <location>
        <begin position="142"/>
        <end position="209"/>
    </location>
</feature>
<comment type="caution">
    <text evidence="5">The sequence shown here is derived from an EMBL/GenBank/DDBJ whole genome shotgun (WGS) entry which is preliminary data.</text>
</comment>
<proteinExistence type="predicted"/>
<evidence type="ECO:0000256" key="1">
    <source>
        <dbReference type="SAM" id="Coils"/>
    </source>
</evidence>
<sequence length="209" mass="23689">MPNEIQKLKEQLKTKEKEIIELKELLAEAEQEIKELNNFHGLKRPKPGILESASLNKFIKRTAFFLFCAVIILIGLYPWLFKNEVLNGNKETGNVAVEENNSANSEPQGEAKDTQGSAPENQTAPPAAEESAEPAKDIFKPQNMLVVASDLGWLNVRTEPNVENGQIIKKINSGEEYEWLEKTENNWYKIKIDKEGHTGYVSEEYVETK</sequence>
<reference evidence="6" key="1">
    <citation type="submission" date="2017-09" db="EMBL/GenBank/DDBJ databases">
        <title>Depth-based differentiation of microbial function through sediment-hosted aquifers and enrichment of novel symbionts in the deep terrestrial subsurface.</title>
        <authorList>
            <person name="Probst A.J."/>
            <person name="Ladd B."/>
            <person name="Jarett J.K."/>
            <person name="Geller-Mcgrath D.E."/>
            <person name="Sieber C.M.K."/>
            <person name="Emerson J.B."/>
            <person name="Anantharaman K."/>
            <person name="Thomas B.C."/>
            <person name="Malmstrom R."/>
            <person name="Stieglmeier M."/>
            <person name="Klingl A."/>
            <person name="Woyke T."/>
            <person name="Ryan C.M."/>
            <person name="Banfield J.F."/>
        </authorList>
    </citation>
    <scope>NUCLEOTIDE SEQUENCE [LARGE SCALE GENOMIC DNA]</scope>
</reference>
<dbReference type="InterPro" id="IPR036028">
    <property type="entry name" value="SH3-like_dom_sf"/>
</dbReference>
<evidence type="ECO:0000256" key="2">
    <source>
        <dbReference type="SAM" id="MobiDB-lite"/>
    </source>
</evidence>
<protein>
    <recommendedName>
        <fullName evidence="4">SH3b domain-containing protein</fullName>
    </recommendedName>
</protein>
<dbReference type="SUPFAM" id="SSF50044">
    <property type="entry name" value="SH3-domain"/>
    <property type="match status" value="1"/>
</dbReference>
<evidence type="ECO:0000256" key="3">
    <source>
        <dbReference type="SAM" id="Phobius"/>
    </source>
</evidence>
<evidence type="ECO:0000313" key="6">
    <source>
        <dbReference type="Proteomes" id="UP000228626"/>
    </source>
</evidence>
<accession>A0A2H0V1E2</accession>
<feature type="compositionally biased region" description="Polar residues" evidence="2">
    <location>
        <begin position="114"/>
        <end position="123"/>
    </location>
</feature>
<dbReference type="Gene3D" id="2.30.30.40">
    <property type="entry name" value="SH3 Domains"/>
    <property type="match status" value="1"/>
</dbReference>